<dbReference type="InterPro" id="IPR050966">
    <property type="entry name" value="Glutamyl_endopeptidase"/>
</dbReference>
<proteinExistence type="predicted"/>
<name>A0ABN3TQQ9_9ACTN</name>
<dbReference type="SUPFAM" id="SSF50494">
    <property type="entry name" value="Trypsin-like serine proteases"/>
    <property type="match status" value="1"/>
</dbReference>
<evidence type="ECO:0008006" key="5">
    <source>
        <dbReference type="Google" id="ProtNLM"/>
    </source>
</evidence>
<comment type="caution">
    <text evidence="3">The sequence shown here is derived from an EMBL/GenBank/DDBJ whole genome shotgun (WGS) entry which is preliminary data.</text>
</comment>
<dbReference type="InterPro" id="IPR043504">
    <property type="entry name" value="Peptidase_S1_PA_chymotrypsin"/>
</dbReference>
<reference evidence="3 4" key="1">
    <citation type="journal article" date="2019" name="Int. J. Syst. Evol. Microbiol.">
        <title>The Global Catalogue of Microorganisms (GCM) 10K type strain sequencing project: providing services to taxonomists for standard genome sequencing and annotation.</title>
        <authorList>
            <consortium name="The Broad Institute Genomics Platform"/>
            <consortium name="The Broad Institute Genome Sequencing Center for Infectious Disease"/>
            <person name="Wu L."/>
            <person name="Ma J."/>
        </authorList>
    </citation>
    <scope>NUCLEOTIDE SEQUENCE [LARGE SCALE GENOMIC DNA]</scope>
    <source>
        <strain evidence="3 4">JCM 4542</strain>
    </source>
</reference>
<dbReference type="Proteomes" id="UP001500886">
    <property type="component" value="Unassembled WGS sequence"/>
</dbReference>
<dbReference type="PANTHER" id="PTHR15462:SF19">
    <property type="entry name" value="PEPTIDASE S1 DOMAIN-CONTAINING PROTEIN"/>
    <property type="match status" value="1"/>
</dbReference>
<sequence length="246" mass="25884">MFTAAALLAGALQAAPVAAADATAIAAGPSLRMGRLYMHTPRGLQACTGTLVASPRHNMVVTAAHCLHSGLGGAYYTGFQFIPGYQKGKPAPLGVFDGATPLVNGGYVGKKDGDGEYDYGFLVLKPNKQGQQAGELAGENPIAFGQPVVASRTVWAYLLNDRTAECFGQTQAYLFPFDSRVRIDCKFEPTSSGGPWYADYNATTQQGTVNGVISGPMPGHESESVVLSPYFGIYAQSLYQQAEAAS</sequence>
<evidence type="ECO:0000256" key="1">
    <source>
        <dbReference type="ARBA" id="ARBA00022729"/>
    </source>
</evidence>
<dbReference type="EMBL" id="BAAASL010000009">
    <property type="protein sequence ID" value="GAA2717008.1"/>
    <property type="molecule type" value="Genomic_DNA"/>
</dbReference>
<organism evidence="3 4">
    <name type="scientific">Streptomyces luteosporeus</name>
    <dbReference type="NCBI Taxonomy" id="173856"/>
    <lineage>
        <taxon>Bacteria</taxon>
        <taxon>Bacillati</taxon>
        <taxon>Actinomycetota</taxon>
        <taxon>Actinomycetes</taxon>
        <taxon>Kitasatosporales</taxon>
        <taxon>Streptomycetaceae</taxon>
        <taxon>Streptomyces</taxon>
    </lineage>
</organism>
<evidence type="ECO:0000313" key="3">
    <source>
        <dbReference type="EMBL" id="GAA2717008.1"/>
    </source>
</evidence>
<evidence type="ECO:0000256" key="2">
    <source>
        <dbReference type="SAM" id="SignalP"/>
    </source>
</evidence>
<feature type="chain" id="PRO_5045350936" description="Serine protease" evidence="2">
    <location>
        <begin position="20"/>
        <end position="246"/>
    </location>
</feature>
<accession>A0ABN3TQQ9</accession>
<dbReference type="Gene3D" id="2.40.10.10">
    <property type="entry name" value="Trypsin-like serine proteases"/>
    <property type="match status" value="2"/>
</dbReference>
<evidence type="ECO:0000313" key="4">
    <source>
        <dbReference type="Proteomes" id="UP001500886"/>
    </source>
</evidence>
<dbReference type="PANTHER" id="PTHR15462">
    <property type="entry name" value="SERINE PROTEASE"/>
    <property type="match status" value="1"/>
</dbReference>
<keyword evidence="4" id="KW-1185">Reference proteome</keyword>
<gene>
    <name evidence="3" type="ORF">GCM10010315_29290</name>
</gene>
<keyword evidence="1 2" id="KW-0732">Signal</keyword>
<protein>
    <recommendedName>
        <fullName evidence="5">Serine protease</fullName>
    </recommendedName>
</protein>
<feature type="signal peptide" evidence="2">
    <location>
        <begin position="1"/>
        <end position="19"/>
    </location>
</feature>
<dbReference type="InterPro" id="IPR009003">
    <property type="entry name" value="Peptidase_S1_PA"/>
</dbReference>